<evidence type="ECO:0000259" key="3">
    <source>
        <dbReference type="Pfam" id="PF20522"/>
    </source>
</evidence>
<evidence type="ECO:0000256" key="1">
    <source>
        <dbReference type="SAM" id="MobiDB-lite"/>
    </source>
</evidence>
<reference evidence="4" key="2">
    <citation type="submission" date="2015-03" db="UniProtKB">
        <authorList>
            <consortium name="EnsemblPlants"/>
        </authorList>
    </citation>
    <scope>IDENTIFICATION</scope>
</reference>
<dbReference type="eggNOG" id="ENOG502RZ63">
    <property type="taxonomic scope" value="Eukaryota"/>
</dbReference>
<dbReference type="HOGENOM" id="CLU_125704_0_0_1"/>
<sequence length="189" mass="19571">MGALCLLPSTPPCCSCGAAGGGGSPSRTPRLARTAAPFASSSSSSSGAASSGGGLQLACRRRRAGVARGGGGKGDGGASGGAEFFGEDGVVEDMDGYLNYLSLEYDSVWDTKPSWCQPWTILLSGAVAIAGSWLPIHSAVITGGVSFVICAWWYIFLYSYPKAYTEMIAERRRKVASGAEDTYGMEKSQ</sequence>
<dbReference type="AlphaFoldDB" id="A0A0D3FMW0"/>
<dbReference type="PANTHER" id="PTHR36046">
    <property type="entry name" value="PROTEIN, PUTATIVE-RELATED"/>
    <property type="match status" value="1"/>
</dbReference>
<protein>
    <recommendedName>
        <fullName evidence="3">DUF6737 domain-containing protein</fullName>
    </recommendedName>
</protein>
<reference evidence="4" key="1">
    <citation type="journal article" date="2009" name="Rice">
        <title>De Novo Next Generation Sequencing of Plant Genomes.</title>
        <authorList>
            <person name="Rounsley S."/>
            <person name="Marri P.R."/>
            <person name="Yu Y."/>
            <person name="He R."/>
            <person name="Sisneros N."/>
            <person name="Goicoechea J.L."/>
            <person name="Lee S.J."/>
            <person name="Angelova A."/>
            <person name="Kudrna D."/>
            <person name="Luo M."/>
            <person name="Affourtit J."/>
            <person name="Desany B."/>
            <person name="Knight J."/>
            <person name="Niazi F."/>
            <person name="Egholm M."/>
            <person name="Wing R.A."/>
        </authorList>
    </citation>
    <scope>NUCLEOTIDE SEQUENCE [LARGE SCALE GENOMIC DNA]</scope>
    <source>
        <strain evidence="4">cv. IRGC 105608</strain>
    </source>
</reference>
<dbReference type="EnsemblPlants" id="OBART03G30920.1">
    <property type="protein sequence ID" value="OBART03G30920.1"/>
    <property type="gene ID" value="OBART03G30920"/>
</dbReference>
<dbReference type="PaxDb" id="65489-OBART03G30920.1"/>
<keyword evidence="2" id="KW-1133">Transmembrane helix</keyword>
<dbReference type="InterPro" id="IPR046625">
    <property type="entry name" value="DUF6737"/>
</dbReference>
<accession>A0A0D3FMW0</accession>
<dbReference type="Proteomes" id="UP000026960">
    <property type="component" value="Chromosome 3"/>
</dbReference>
<keyword evidence="5" id="KW-1185">Reference proteome</keyword>
<evidence type="ECO:0000313" key="4">
    <source>
        <dbReference type="EnsemblPlants" id="OBART03G30920.1"/>
    </source>
</evidence>
<feature type="transmembrane region" description="Helical" evidence="2">
    <location>
        <begin position="140"/>
        <end position="160"/>
    </location>
</feature>
<evidence type="ECO:0000256" key="2">
    <source>
        <dbReference type="SAM" id="Phobius"/>
    </source>
</evidence>
<keyword evidence="2" id="KW-0472">Membrane</keyword>
<keyword evidence="2" id="KW-0812">Transmembrane</keyword>
<feature type="region of interest" description="Disordered" evidence="1">
    <location>
        <begin position="25"/>
        <end position="54"/>
    </location>
</feature>
<dbReference type="Pfam" id="PF20522">
    <property type="entry name" value="DUF6737"/>
    <property type="match status" value="1"/>
</dbReference>
<proteinExistence type="predicted"/>
<name>A0A0D3FMW0_9ORYZ</name>
<dbReference type="GO" id="GO:0009507">
    <property type="term" value="C:chloroplast"/>
    <property type="evidence" value="ECO:0007669"/>
    <property type="project" value="TreeGrafter"/>
</dbReference>
<dbReference type="Gramene" id="OBART03G30920.1">
    <property type="protein sequence ID" value="OBART03G30920.1"/>
    <property type="gene ID" value="OBART03G30920"/>
</dbReference>
<feature type="domain" description="DUF6737" evidence="3">
    <location>
        <begin position="107"/>
        <end position="163"/>
    </location>
</feature>
<dbReference type="PANTHER" id="PTHR36046:SF1">
    <property type="entry name" value="DUF6737 DOMAIN-CONTAINING PROTEIN"/>
    <property type="match status" value="1"/>
</dbReference>
<organism evidence="4">
    <name type="scientific">Oryza barthii</name>
    <dbReference type="NCBI Taxonomy" id="65489"/>
    <lineage>
        <taxon>Eukaryota</taxon>
        <taxon>Viridiplantae</taxon>
        <taxon>Streptophyta</taxon>
        <taxon>Embryophyta</taxon>
        <taxon>Tracheophyta</taxon>
        <taxon>Spermatophyta</taxon>
        <taxon>Magnoliopsida</taxon>
        <taxon>Liliopsida</taxon>
        <taxon>Poales</taxon>
        <taxon>Poaceae</taxon>
        <taxon>BOP clade</taxon>
        <taxon>Oryzoideae</taxon>
        <taxon>Oryzeae</taxon>
        <taxon>Oryzinae</taxon>
        <taxon>Oryza</taxon>
    </lineage>
</organism>
<evidence type="ECO:0000313" key="5">
    <source>
        <dbReference type="Proteomes" id="UP000026960"/>
    </source>
</evidence>
<feature type="compositionally biased region" description="Low complexity" evidence="1">
    <location>
        <begin position="39"/>
        <end position="49"/>
    </location>
</feature>